<keyword evidence="1" id="KW-0175">Coiled coil</keyword>
<dbReference type="SUPFAM" id="SSF101908">
    <property type="entry name" value="Putative isomerase YbhE"/>
    <property type="match status" value="1"/>
</dbReference>
<dbReference type="eggNOG" id="ENOG502RT3U">
    <property type="taxonomic scope" value="Eukaryota"/>
</dbReference>
<feature type="coiled-coil region" evidence="1">
    <location>
        <begin position="1697"/>
        <end position="1724"/>
    </location>
</feature>
<dbReference type="InterPro" id="IPR015919">
    <property type="entry name" value="Cadherin-like_sf"/>
</dbReference>
<keyword evidence="3" id="KW-0378">Hydrolase</keyword>
<name>Q23JH5_TETTS</name>
<sequence length="1788" mass="206130">MGCFFLVNALLILFYIAMVSCFNVDFVYSPLPLFKYDIIDQQGATTKIKVAEKANLVFVSAGGQGVIVLDGLSNEIIFQMKAKEFLFSIEATSDGEYVMFSYESQFSVFQFQNRRSLILLSQANFPTSIIDMSINNKEDTVFAVGLGGYLIAYDISQKKQVQIVGQFNSQSNIIHQIYISKDDQWILLGNDVLGMAALQLSINQNDHSIDFTLAGQGIMNWKTWAVVVTDDLQYVYGLDNWFGIYICDFRQVTLASQALYPVNVNFIKYWPFHSINLIYTLKLTKDNKYLLIGFRSEGVYLFNIEDRLNPSIFQQIPVPGQSLSVNLSPNEQYLYYANALSIYVFERHSANLNNNYPNLFNVQQATLLNTTTAMYKWRCITREINGLDYYFGSFDLNGFYIFNADDPYNLIQIYSQQFGPLTLVDSMVITQDKKYLYVPIEDNNTSFIVYDIQNITQPFEVFRLNINNQNHEESIMFSQDQNYLVSSNDIGILLFDSSKPPTLALLASWNILPFMTGENAGVMITNDNRYIIGTVRNYGLYVLDATVKTNLIFKSTLQTLGAEGIICSNYSNNYAFLLDGFKGVAILDLTVLPQIKILSRIPLTGWVNHLLSLQQDTFLLTVVMENQMLTLIDISDKEDPQILSAYQYQDQSAQSLCLSSNNKYSFLNNQFGTVVLPLNSQVLIHTEIEQITLQIDGSQLLNPVSKDQHLKVGQFIQLKFVFIYPVNGVQIVSVSYYFDFQNNPLPFWMNYNQNSGILQITVDKSGLSSKNINIPNLNTILLKVITPLSPESFQFNSTDVQTTPSEAQMIFSTLQNINLIDSVGYVTELFDPQKSLFFEINTINCTTRLYQMTQLVLQQSININPVIFYIEPSLSIDITNLNNPIQTLSQSIQLYLMVNTQDGKFVIGDFNGVIASTNDSQNQIKLEGSLVNLNSVLSKKIIFANFTDLKAINVTITLIDGVNYDVVQDYLIQQCVFIKQKQLITKNPLNSLQQQFNKQYPQAQIDILTFFSINFAKNSFIVNDVQSISYQAFLLEGQQFRQLNTEDWIQFQDISEQISISGIPPASAYRQTFYIKIVASDGYTQDSDIFQINAYGLPFILIFDLLIKILGPVFAIFGLYKYKSYVINLLFQNYVTYSDEIAIIGKFYFKKITLCGDQLEKSQLLFKEFVKQFEYNQDQFNEIEKFYNHELEKETQQPDKEQNMLSFIDGQTKKNLNTPRRLKVITEFGSKNDEFLKKSICIIQMSSKHIRKTFLEKQYIKKDGDINILKIIRDIKHKNISFNLKGKKYCAQNMVSDFKNPDSLIFKGIKAIAARYFLKLDTASYQVYSYIKYYALKYHNYTKNDWYKSVIQITPTEDKDCYGLPIPFSSFKLNEQQLNLILIDLQLHNEIGQSFESIKNQGINHLLIKEVLSADAKGLIEQTPSIFFPSEGESVHLFQYEIQSIQAFKKVENTWCTGIRKALNFEYTSYGVSKSQNLPSWLQVEYKKGGLVLQGTPQSQDEENILIRIIDQDLQVIQQFMLQVVYEYQEQNQSNNNPNKLCDSIATEDFFQQSRIQSNRIKSDISYLTTPIQRNQLLDSTTQTFNKYNQTDEQPSNTKRLGKYISNRTDQYSDKYENKIKDGIFDQSTVFNQMQFDPKNQTRFDTLNQQSNQNSINNSFNQNQILINYQNNQQDELQQTYIISTQDQNQNIFGAILKRNNQSNQDQKSTLNQEEEKIIEENNLNQISLEIDQQKSQFSQNIQNQQNYDQNLQEDSIQEEQKVKSLQDINEQFKQKYLEIFKSFQKIK</sequence>
<dbReference type="GeneID" id="7824412"/>
<dbReference type="Proteomes" id="UP000009168">
    <property type="component" value="Unassembled WGS sequence"/>
</dbReference>
<evidence type="ECO:0000313" key="3">
    <source>
        <dbReference type="EMBL" id="EAR96669.2"/>
    </source>
</evidence>
<feature type="signal peptide" evidence="2">
    <location>
        <begin position="1"/>
        <end position="21"/>
    </location>
</feature>
<dbReference type="HOGENOM" id="CLU_000949_0_0_1"/>
<dbReference type="GO" id="GO:0005509">
    <property type="term" value="F:calcium ion binding"/>
    <property type="evidence" value="ECO:0007669"/>
    <property type="project" value="InterPro"/>
</dbReference>
<gene>
    <name evidence="3" type="ORF">TTHERM_00979820</name>
</gene>
<dbReference type="RefSeq" id="XP_001016914.2">
    <property type="nucleotide sequence ID" value="XM_001016914.2"/>
</dbReference>
<keyword evidence="4" id="KW-1185">Reference proteome</keyword>
<dbReference type="Gene3D" id="2.60.40.10">
    <property type="entry name" value="Immunoglobulins"/>
    <property type="match status" value="1"/>
</dbReference>
<evidence type="ECO:0000256" key="1">
    <source>
        <dbReference type="SAM" id="Coils"/>
    </source>
</evidence>
<reference evidence="4" key="1">
    <citation type="journal article" date="2006" name="PLoS Biol.">
        <title>Macronuclear genome sequence of the ciliate Tetrahymena thermophila, a model eukaryote.</title>
        <authorList>
            <person name="Eisen J.A."/>
            <person name="Coyne R.S."/>
            <person name="Wu M."/>
            <person name="Wu D."/>
            <person name="Thiagarajan M."/>
            <person name="Wortman J.R."/>
            <person name="Badger J.H."/>
            <person name="Ren Q."/>
            <person name="Amedeo P."/>
            <person name="Jones K.M."/>
            <person name="Tallon L.J."/>
            <person name="Delcher A.L."/>
            <person name="Salzberg S.L."/>
            <person name="Silva J.C."/>
            <person name="Haas B.J."/>
            <person name="Majoros W.H."/>
            <person name="Farzad M."/>
            <person name="Carlton J.M."/>
            <person name="Smith R.K. Jr."/>
            <person name="Garg J."/>
            <person name="Pearlman R.E."/>
            <person name="Karrer K.M."/>
            <person name="Sun L."/>
            <person name="Manning G."/>
            <person name="Elde N.C."/>
            <person name="Turkewitz A.P."/>
            <person name="Asai D.J."/>
            <person name="Wilkes D.E."/>
            <person name="Wang Y."/>
            <person name="Cai H."/>
            <person name="Collins K."/>
            <person name="Stewart B.A."/>
            <person name="Lee S.R."/>
            <person name="Wilamowska K."/>
            <person name="Weinberg Z."/>
            <person name="Ruzzo W.L."/>
            <person name="Wloga D."/>
            <person name="Gaertig J."/>
            <person name="Frankel J."/>
            <person name="Tsao C.-C."/>
            <person name="Gorovsky M.A."/>
            <person name="Keeling P.J."/>
            <person name="Waller R.F."/>
            <person name="Patron N.J."/>
            <person name="Cherry J.M."/>
            <person name="Stover N.A."/>
            <person name="Krieger C.J."/>
            <person name="del Toro C."/>
            <person name="Ryder H.F."/>
            <person name="Williamson S.C."/>
            <person name="Barbeau R.A."/>
            <person name="Hamilton E.P."/>
            <person name="Orias E."/>
        </authorList>
    </citation>
    <scope>NUCLEOTIDE SEQUENCE [LARGE SCALE GENOMIC DNA]</scope>
    <source>
        <strain evidence="4">SB210</strain>
    </source>
</reference>
<dbReference type="KEGG" id="tet:TTHERM_00979820"/>
<dbReference type="GO" id="GO:0016020">
    <property type="term" value="C:membrane"/>
    <property type="evidence" value="ECO:0007669"/>
    <property type="project" value="InterPro"/>
</dbReference>
<keyword evidence="2" id="KW-0732">Signal</keyword>
<feature type="chain" id="PRO_5004201894" evidence="2">
    <location>
        <begin position="22"/>
        <end position="1788"/>
    </location>
</feature>
<dbReference type="SUPFAM" id="SSF49313">
    <property type="entry name" value="Cadherin-like"/>
    <property type="match status" value="1"/>
</dbReference>
<evidence type="ECO:0000313" key="4">
    <source>
        <dbReference type="Proteomes" id="UP000009168"/>
    </source>
</evidence>
<evidence type="ECO:0000256" key="2">
    <source>
        <dbReference type="SAM" id="SignalP"/>
    </source>
</evidence>
<dbReference type="InterPro" id="IPR011047">
    <property type="entry name" value="Quinoprotein_ADH-like_sf"/>
</dbReference>
<dbReference type="EMBL" id="GG662689">
    <property type="protein sequence ID" value="EAR96669.2"/>
    <property type="molecule type" value="Genomic_DNA"/>
</dbReference>
<proteinExistence type="predicted"/>
<dbReference type="GO" id="GO:0006508">
    <property type="term" value="P:proteolysis"/>
    <property type="evidence" value="ECO:0007669"/>
    <property type="project" value="UniProtKB-KW"/>
</dbReference>
<dbReference type="GO" id="GO:0008233">
    <property type="term" value="F:peptidase activity"/>
    <property type="evidence" value="ECO:0007669"/>
    <property type="project" value="UniProtKB-KW"/>
</dbReference>
<dbReference type="SUPFAM" id="SSF50998">
    <property type="entry name" value="Quinoprotein alcohol dehydrogenase-like"/>
    <property type="match status" value="1"/>
</dbReference>
<keyword evidence="3" id="KW-0645">Protease</keyword>
<protein>
    <submittedName>
        <fullName evidence="3">Calpain family cysteine protease</fullName>
    </submittedName>
</protein>
<accession>Q23JH5</accession>
<dbReference type="InParanoid" id="Q23JH5"/>
<organism evidence="3 4">
    <name type="scientific">Tetrahymena thermophila (strain SB210)</name>
    <dbReference type="NCBI Taxonomy" id="312017"/>
    <lineage>
        <taxon>Eukaryota</taxon>
        <taxon>Sar</taxon>
        <taxon>Alveolata</taxon>
        <taxon>Ciliophora</taxon>
        <taxon>Intramacronucleata</taxon>
        <taxon>Oligohymenophorea</taxon>
        <taxon>Hymenostomatida</taxon>
        <taxon>Tetrahymenina</taxon>
        <taxon>Tetrahymenidae</taxon>
        <taxon>Tetrahymena</taxon>
    </lineage>
</organism>
<dbReference type="InterPro" id="IPR013783">
    <property type="entry name" value="Ig-like_fold"/>
</dbReference>